<feature type="compositionally biased region" description="Basic and acidic residues" evidence="6">
    <location>
        <begin position="32"/>
        <end position="44"/>
    </location>
</feature>
<dbReference type="PROSITE" id="PS50240">
    <property type="entry name" value="TRYPSIN_DOM"/>
    <property type="match status" value="1"/>
</dbReference>
<dbReference type="InterPro" id="IPR001314">
    <property type="entry name" value="Peptidase_S1A"/>
</dbReference>
<dbReference type="FunCoup" id="A0A6L2Q551">
    <property type="interactions" value="1"/>
</dbReference>
<comment type="caution">
    <text evidence="9">The sequence shown here is derived from an EMBL/GenBank/DDBJ whole genome shotgun (WGS) entry which is preliminary data.</text>
</comment>
<feature type="domain" description="Peptidase S1" evidence="8">
    <location>
        <begin position="757"/>
        <end position="1001"/>
    </location>
</feature>
<proteinExistence type="predicted"/>
<accession>A0A6L2Q551</accession>
<organism evidence="9 10">
    <name type="scientific">Coptotermes formosanus</name>
    <name type="common">Formosan subterranean termite</name>
    <dbReference type="NCBI Taxonomy" id="36987"/>
    <lineage>
        <taxon>Eukaryota</taxon>
        <taxon>Metazoa</taxon>
        <taxon>Ecdysozoa</taxon>
        <taxon>Arthropoda</taxon>
        <taxon>Hexapoda</taxon>
        <taxon>Insecta</taxon>
        <taxon>Pterygota</taxon>
        <taxon>Neoptera</taxon>
        <taxon>Polyneoptera</taxon>
        <taxon>Dictyoptera</taxon>
        <taxon>Blattodea</taxon>
        <taxon>Blattoidea</taxon>
        <taxon>Termitoidae</taxon>
        <taxon>Rhinotermitidae</taxon>
        <taxon>Coptotermes</taxon>
    </lineage>
</organism>
<feature type="compositionally biased region" description="Basic and acidic residues" evidence="6">
    <location>
        <begin position="409"/>
        <end position="424"/>
    </location>
</feature>
<feature type="signal peptide" evidence="7">
    <location>
        <begin position="1"/>
        <end position="23"/>
    </location>
</feature>
<dbReference type="GO" id="GO:0006508">
    <property type="term" value="P:proteolysis"/>
    <property type="evidence" value="ECO:0007669"/>
    <property type="project" value="InterPro"/>
</dbReference>
<dbReference type="Proteomes" id="UP000502823">
    <property type="component" value="Unassembled WGS sequence"/>
</dbReference>
<evidence type="ECO:0000256" key="7">
    <source>
        <dbReference type="SAM" id="SignalP"/>
    </source>
</evidence>
<dbReference type="InterPro" id="IPR018114">
    <property type="entry name" value="TRYPSIN_HIS"/>
</dbReference>
<gene>
    <name evidence="9" type="ORF">Cfor_09239</name>
</gene>
<dbReference type="GO" id="GO:0004252">
    <property type="term" value="F:serine-type endopeptidase activity"/>
    <property type="evidence" value="ECO:0007669"/>
    <property type="project" value="InterPro"/>
</dbReference>
<feature type="region of interest" description="Disordered" evidence="6">
    <location>
        <begin position="76"/>
        <end position="100"/>
    </location>
</feature>
<dbReference type="Gene3D" id="2.40.10.10">
    <property type="entry name" value="Trypsin-like serine proteases"/>
    <property type="match status" value="1"/>
</dbReference>
<dbReference type="EMBL" id="BLKM01000799">
    <property type="protein sequence ID" value="GFG38652.1"/>
    <property type="molecule type" value="Genomic_DNA"/>
</dbReference>
<dbReference type="FunFam" id="2.40.10.10:FF:000038">
    <property type="entry name" value="Serine protease"/>
    <property type="match status" value="1"/>
</dbReference>
<dbReference type="OrthoDB" id="5949700at2759"/>
<evidence type="ECO:0000313" key="10">
    <source>
        <dbReference type="Proteomes" id="UP000502823"/>
    </source>
</evidence>
<keyword evidence="10" id="KW-1185">Reference proteome</keyword>
<dbReference type="PROSITE" id="PS00134">
    <property type="entry name" value="TRYPSIN_HIS"/>
    <property type="match status" value="1"/>
</dbReference>
<feature type="region of interest" description="Disordered" evidence="6">
    <location>
        <begin position="394"/>
        <end position="445"/>
    </location>
</feature>
<dbReference type="Pfam" id="PF00089">
    <property type="entry name" value="Trypsin"/>
    <property type="match status" value="1"/>
</dbReference>
<evidence type="ECO:0000256" key="3">
    <source>
        <dbReference type="ARBA" id="ARBA00023157"/>
    </source>
</evidence>
<feature type="region of interest" description="Disordered" evidence="6">
    <location>
        <begin position="635"/>
        <end position="701"/>
    </location>
</feature>
<dbReference type="GO" id="GO:0005576">
    <property type="term" value="C:extracellular region"/>
    <property type="evidence" value="ECO:0007669"/>
    <property type="project" value="UniProtKB-SubCell"/>
</dbReference>
<dbReference type="InterPro" id="IPR009003">
    <property type="entry name" value="Peptidase_S1_PA"/>
</dbReference>
<comment type="subcellular location">
    <subcellularLocation>
        <location evidence="1">Secreted</location>
    </subcellularLocation>
</comment>
<dbReference type="PANTHER" id="PTHR24258:SF142">
    <property type="entry name" value="PEPTIDASE S1 DOMAIN-CONTAINING PROTEIN"/>
    <property type="match status" value="1"/>
</dbReference>
<name>A0A6L2Q551_COPFO</name>
<dbReference type="SMART" id="SM00020">
    <property type="entry name" value="Tryp_SPc"/>
    <property type="match status" value="1"/>
</dbReference>
<keyword evidence="3" id="KW-1015">Disulfide bond</keyword>
<sequence>MRLNFALACVVVTLWFVDCGSRAESSEWTWGKGRDRSPDGKKTGALDTSSSIQIANVTSDVEADDESLIDSIVSSSRQGRALEQDGYNQVASDPQCEPGVEPKRPYVQPHDLIYAQPVHIKPVGRPIPAVPVRGPPVHSLGGYGPPKPIPLPPGPGLFIPPHRPPRPLPGPIYGGPKPLPPPVYETVEPDLHNYHPPPVLKKPVEVVVNSQGGVQQHVHHHYHHGDVGSVVKPPLLVDQPGPLVPTGPAFEPGPVYGSTSLGIGGSTIGSGSLYSGGPIGGAVYGGNGPYLGQSPFYKKELSVKAPLTGNGLGSTASSTNYADRYPSYENPRADGNRGLGDCVCVPYDQCLPHEVARKEDGFYIDPRTNGGANIEAITLDDVVITDGNGSIISRHAKRQNDGGDQFAAEESRDEEKENGNKEEESTTGEGVTEESLSEDKKHQRQRREIVRLFGDTSTYKLNPTFGVSFGLPYGGGGGGYPLNPYGPYPALNPYGGSLGGPGGVNLGLVSVNPLLAVQVTKDEHGDKIVKPLVNLHVTPNHGLVHKLGSLLHGLHHKPYYPVYPPFKHDHHHHHIHMSKPYPPYYFPHKPSYYYGSHYAPGYYGYRTKNEYKGTGTVYYPSGYASGDDDEYDNGDYYVDDPYASYSRHSRGNQTVKAPSSASSSSSGIGTSRKVQFPSDRRRDVGARTKRQADNDRDGQNEVFPVQEREAIYGGRCGPQYVCCRRPLRPPRPPYPQGGQCGRRYAQGINGRIKNPVYVDGDSEFGEYPWQAAILKKDVQESVYVCGGTLIDALHVLTAAHCVKTYNGHDLRVRLGEWDVNHDVEFYPYEERDVSAVHIHPEFYAGTLYNDIAILRLTQPVDTVRTPHIAPACLPDPHSDYTGTRCWTTGWGKDAFGDYGKYQNILKEVDVPVVSQQQCQLQLQQTRLGYDYKLHPGMICAGGEEGKDACKGDGGGPMVCERGGTWQVVGIVSWGIGCGQYGVPGVYVRVAHYLDWIRHIVNNRY</sequence>
<feature type="compositionally biased region" description="Basic and acidic residues" evidence="6">
    <location>
        <begin position="678"/>
        <end position="699"/>
    </location>
</feature>
<evidence type="ECO:0000256" key="1">
    <source>
        <dbReference type="ARBA" id="ARBA00004613"/>
    </source>
</evidence>
<feature type="chain" id="PRO_5026796861" description="Phenoloxidase-activating factor 2" evidence="7">
    <location>
        <begin position="24"/>
        <end position="1004"/>
    </location>
</feature>
<dbReference type="PRINTS" id="PR00722">
    <property type="entry name" value="CHYMOTRYPSIN"/>
</dbReference>
<reference evidence="10" key="1">
    <citation type="submission" date="2020-01" db="EMBL/GenBank/DDBJ databases">
        <title>Draft genome sequence of the Termite Coptotermes fromosanus.</title>
        <authorList>
            <person name="Itakura S."/>
            <person name="Yosikawa Y."/>
            <person name="Umezawa K."/>
        </authorList>
    </citation>
    <scope>NUCLEOTIDE SEQUENCE [LARGE SCALE GENOMIC DNA]</scope>
</reference>
<evidence type="ECO:0000256" key="6">
    <source>
        <dbReference type="SAM" id="MobiDB-lite"/>
    </source>
</evidence>
<keyword evidence="2" id="KW-0964">Secreted</keyword>
<evidence type="ECO:0000256" key="2">
    <source>
        <dbReference type="ARBA" id="ARBA00022525"/>
    </source>
</evidence>
<evidence type="ECO:0000313" key="9">
    <source>
        <dbReference type="EMBL" id="GFG38652.1"/>
    </source>
</evidence>
<evidence type="ECO:0000256" key="4">
    <source>
        <dbReference type="ARBA" id="ARBA00068096"/>
    </source>
</evidence>
<dbReference type="AlphaFoldDB" id="A0A6L2Q551"/>
<dbReference type="InterPro" id="IPR001254">
    <property type="entry name" value="Trypsin_dom"/>
</dbReference>
<keyword evidence="7" id="KW-0732">Signal</keyword>
<evidence type="ECO:0000259" key="8">
    <source>
        <dbReference type="PROSITE" id="PS50240"/>
    </source>
</evidence>
<dbReference type="InParanoid" id="A0A6L2Q551"/>
<protein>
    <recommendedName>
        <fullName evidence="4">Phenoloxidase-activating factor 2</fullName>
    </recommendedName>
    <alternativeName>
        <fullName evidence="5">Prophenoloxidase-activating factor II</fullName>
    </alternativeName>
</protein>
<dbReference type="CDD" id="cd00190">
    <property type="entry name" value="Tryp_SPc"/>
    <property type="match status" value="1"/>
</dbReference>
<dbReference type="InterPro" id="IPR043504">
    <property type="entry name" value="Peptidase_S1_PA_chymotrypsin"/>
</dbReference>
<dbReference type="SUPFAM" id="SSF50494">
    <property type="entry name" value="Trypsin-like serine proteases"/>
    <property type="match status" value="1"/>
</dbReference>
<feature type="region of interest" description="Disordered" evidence="6">
    <location>
        <begin position="27"/>
        <end position="48"/>
    </location>
</feature>
<dbReference type="PANTHER" id="PTHR24258">
    <property type="entry name" value="SERINE PROTEASE-RELATED"/>
    <property type="match status" value="1"/>
</dbReference>
<evidence type="ECO:0000256" key="5">
    <source>
        <dbReference type="ARBA" id="ARBA00076468"/>
    </source>
</evidence>